<protein>
    <recommendedName>
        <fullName evidence="3">DUF4371 domain-containing protein</fullName>
    </recommendedName>
</protein>
<name>A0AAV0TTW4_HYABA</name>
<reference evidence="1" key="1">
    <citation type="submission" date="2022-12" db="EMBL/GenBank/DDBJ databases">
        <authorList>
            <person name="Webb A."/>
        </authorList>
    </citation>
    <scope>NUCLEOTIDE SEQUENCE</scope>
    <source>
        <strain evidence="1">Hp1</strain>
    </source>
</reference>
<accession>A0AAV0TTW4</accession>
<evidence type="ECO:0000313" key="1">
    <source>
        <dbReference type="EMBL" id="CAI5727443.1"/>
    </source>
</evidence>
<dbReference type="Proteomes" id="UP001162031">
    <property type="component" value="Unassembled WGS sequence"/>
</dbReference>
<sequence length="330" mass="37558">MAPKTTPFQEKHALEFGLEIIKTEKGGAHTVRCLFCIYDRRDNIKSQYEAAWQGLGRVQRACNTEKRKYFTGKTKIMNTLHHFLDVEGDTIKFQSFAAHRRDHHQRHVLQKREILDNAEDEDEEDFVESDAAKEVADKIDKKFSEKANAMKLFVKDSKTVKYVITVKNVMRYDLALNHVGSVMSFLHAAMGFDHAKRRTQTPKIAGINSLMVGQFIRALVASNLQRIADFMGDASVWAISLACDGSTHRGQSFFDMRLRFCYRGVLVNLHLVAIPMFDRHTSQIILDTVCKFMDTLYGSWRGKLFYVASEGENAMTGHHASLVTRLCAAA</sequence>
<dbReference type="PANTHER" id="PTHR37067:SF3">
    <property type="entry name" value="PX DOMAIN-CONTAINING PROTEIN"/>
    <property type="match status" value="1"/>
</dbReference>
<organism evidence="1 2">
    <name type="scientific">Hyaloperonospora brassicae</name>
    <name type="common">Brassica downy mildew</name>
    <name type="synonym">Peronospora brassicae</name>
    <dbReference type="NCBI Taxonomy" id="162125"/>
    <lineage>
        <taxon>Eukaryota</taxon>
        <taxon>Sar</taxon>
        <taxon>Stramenopiles</taxon>
        <taxon>Oomycota</taxon>
        <taxon>Peronosporomycetes</taxon>
        <taxon>Peronosporales</taxon>
        <taxon>Peronosporaceae</taxon>
        <taxon>Hyaloperonospora</taxon>
    </lineage>
</organism>
<keyword evidence="2" id="KW-1185">Reference proteome</keyword>
<comment type="caution">
    <text evidence="1">The sequence shown here is derived from an EMBL/GenBank/DDBJ whole genome shotgun (WGS) entry which is preliminary data.</text>
</comment>
<evidence type="ECO:0000313" key="2">
    <source>
        <dbReference type="Proteomes" id="UP001162031"/>
    </source>
</evidence>
<gene>
    <name evidence="1" type="ORF">HBR001_LOCUS4088</name>
</gene>
<proteinExistence type="predicted"/>
<dbReference type="PANTHER" id="PTHR37067">
    <property type="entry name" value="PX DOMAIN-CONTAINING PROTEIN"/>
    <property type="match status" value="1"/>
</dbReference>
<dbReference type="EMBL" id="CANTFL010000748">
    <property type="protein sequence ID" value="CAI5727443.1"/>
    <property type="molecule type" value="Genomic_DNA"/>
</dbReference>
<dbReference type="AlphaFoldDB" id="A0AAV0TTW4"/>
<evidence type="ECO:0008006" key="3">
    <source>
        <dbReference type="Google" id="ProtNLM"/>
    </source>
</evidence>